<evidence type="ECO:0000256" key="2">
    <source>
        <dbReference type="ARBA" id="ARBA00008226"/>
    </source>
</evidence>
<comment type="cofactor">
    <cofactor evidence="13 14">
        <name>Mg(2+)</name>
        <dbReference type="ChEBI" id="CHEBI:18420"/>
    </cofactor>
    <text evidence="13 14">Binds 3 Mg(2+) ions per subunit.</text>
</comment>
<evidence type="ECO:0000256" key="3">
    <source>
        <dbReference type="ARBA" id="ARBA00011738"/>
    </source>
</evidence>
<evidence type="ECO:0000256" key="11">
    <source>
        <dbReference type="ARBA" id="ARBA00023146"/>
    </source>
</evidence>
<keyword evidence="6 13" id="KW-0479">Metal-binding</keyword>
<protein>
    <recommendedName>
        <fullName evidence="13">Lysine--tRNA ligase</fullName>
        <ecNumber evidence="13">6.1.1.6</ecNumber>
    </recommendedName>
    <alternativeName>
        <fullName evidence="13">Lysyl-tRNA synthetase</fullName>
        <shortName evidence="13">LysRS</shortName>
    </alternativeName>
</protein>
<dbReference type="PRINTS" id="PR00982">
    <property type="entry name" value="TRNASYNTHLYS"/>
</dbReference>
<accession>A0A1G9FIG2</accession>
<keyword evidence="10 13" id="KW-0648">Protein biosynthesis</keyword>
<comment type="subcellular location">
    <subcellularLocation>
        <location evidence="1 13">Cytoplasm</location>
    </subcellularLocation>
</comment>
<evidence type="ECO:0000256" key="14">
    <source>
        <dbReference type="RuleBase" id="RU000336"/>
    </source>
</evidence>
<evidence type="ECO:0000256" key="9">
    <source>
        <dbReference type="ARBA" id="ARBA00022842"/>
    </source>
</evidence>
<evidence type="ECO:0000256" key="1">
    <source>
        <dbReference type="ARBA" id="ARBA00004496"/>
    </source>
</evidence>
<dbReference type="FunFam" id="3.30.930.10:FF:000001">
    <property type="entry name" value="Lysine--tRNA ligase"/>
    <property type="match status" value="1"/>
</dbReference>
<feature type="binding site" evidence="13">
    <location>
        <position position="411"/>
    </location>
    <ligand>
        <name>Mg(2+)</name>
        <dbReference type="ChEBI" id="CHEBI:18420"/>
        <label>2</label>
    </ligand>
</feature>
<dbReference type="STRING" id="393762.SAMN05660472_02205"/>
<dbReference type="GO" id="GO:0000049">
    <property type="term" value="F:tRNA binding"/>
    <property type="evidence" value="ECO:0007669"/>
    <property type="project" value="TreeGrafter"/>
</dbReference>
<dbReference type="PANTHER" id="PTHR42918:SF15">
    <property type="entry name" value="LYSINE--TRNA LIGASE, CHLOROPLASTIC_MITOCHONDRIAL"/>
    <property type="match status" value="1"/>
</dbReference>
<keyword evidence="8 13" id="KW-0067">ATP-binding</keyword>
<dbReference type="GO" id="GO:0140096">
    <property type="term" value="F:catalytic activity, acting on a protein"/>
    <property type="evidence" value="ECO:0007669"/>
    <property type="project" value="UniProtKB-ARBA"/>
</dbReference>
<dbReference type="InterPro" id="IPR045864">
    <property type="entry name" value="aa-tRNA-synth_II/BPL/LPL"/>
</dbReference>
<dbReference type="InterPro" id="IPR018149">
    <property type="entry name" value="Lys-tRNA-synth_II_C"/>
</dbReference>
<evidence type="ECO:0000259" key="15">
    <source>
        <dbReference type="PROSITE" id="PS50862"/>
    </source>
</evidence>
<feature type="binding site" evidence="13">
    <location>
        <position position="411"/>
    </location>
    <ligand>
        <name>Mg(2+)</name>
        <dbReference type="ChEBI" id="CHEBI:18420"/>
        <label>1</label>
    </ligand>
</feature>
<dbReference type="InterPro" id="IPR012340">
    <property type="entry name" value="NA-bd_OB-fold"/>
</dbReference>
<dbReference type="InterPro" id="IPR006195">
    <property type="entry name" value="aa-tRNA-synth_II"/>
</dbReference>
<dbReference type="PIRSF" id="PIRSF039101">
    <property type="entry name" value="LysRS2"/>
    <property type="match status" value="1"/>
</dbReference>
<keyword evidence="4 13" id="KW-0963">Cytoplasm</keyword>
<reference evidence="16 17" key="1">
    <citation type="submission" date="2016-10" db="EMBL/GenBank/DDBJ databases">
        <authorList>
            <person name="de Groot N.N."/>
        </authorList>
    </citation>
    <scope>NUCLEOTIDE SEQUENCE [LARGE SCALE GENOMIC DNA]</scope>
    <source>
        <strain evidence="16 17">DSM 18346</strain>
    </source>
</reference>
<proteinExistence type="inferred from homology"/>
<keyword evidence="17" id="KW-1185">Reference proteome</keyword>
<dbReference type="InterPro" id="IPR004365">
    <property type="entry name" value="NA-bd_OB_tRNA"/>
</dbReference>
<dbReference type="GO" id="GO:0005829">
    <property type="term" value="C:cytosol"/>
    <property type="evidence" value="ECO:0007669"/>
    <property type="project" value="TreeGrafter"/>
</dbReference>
<dbReference type="InterPro" id="IPR004364">
    <property type="entry name" value="Aa-tRNA-synt_II"/>
</dbReference>
<dbReference type="EC" id="6.1.1.6" evidence="13"/>
<dbReference type="Pfam" id="PF00152">
    <property type="entry name" value="tRNA-synt_2"/>
    <property type="match status" value="1"/>
</dbReference>
<dbReference type="GO" id="GO:0004824">
    <property type="term" value="F:lysine-tRNA ligase activity"/>
    <property type="evidence" value="ECO:0007669"/>
    <property type="project" value="UniProtKB-UniRule"/>
</dbReference>
<evidence type="ECO:0000256" key="12">
    <source>
        <dbReference type="ARBA" id="ARBA00048573"/>
    </source>
</evidence>
<dbReference type="CDD" id="cd00775">
    <property type="entry name" value="LysRS_core"/>
    <property type="match status" value="1"/>
</dbReference>
<feature type="domain" description="Aminoacyl-transfer RNA synthetases class-II family profile" evidence="15">
    <location>
        <begin position="174"/>
        <end position="492"/>
    </location>
</feature>
<dbReference type="SUPFAM" id="SSF50249">
    <property type="entry name" value="Nucleic acid-binding proteins"/>
    <property type="match status" value="1"/>
</dbReference>
<dbReference type="InterPro" id="IPR002313">
    <property type="entry name" value="Lys-tRNA-ligase_II"/>
</dbReference>
<dbReference type="SUPFAM" id="SSF55681">
    <property type="entry name" value="Class II aaRS and biotin synthetases"/>
    <property type="match status" value="1"/>
</dbReference>
<dbReference type="CDD" id="cd04322">
    <property type="entry name" value="LysRS_N"/>
    <property type="match status" value="1"/>
</dbReference>
<dbReference type="HAMAP" id="MF_00252">
    <property type="entry name" value="Lys_tRNA_synth_class2"/>
    <property type="match status" value="1"/>
</dbReference>
<gene>
    <name evidence="13" type="primary">lysS</name>
    <name evidence="16" type="ORF">SAMN05660472_02205</name>
</gene>
<dbReference type="Proteomes" id="UP000198718">
    <property type="component" value="Unassembled WGS sequence"/>
</dbReference>
<keyword evidence="11 13" id="KW-0030">Aminoacyl-tRNA synthetase</keyword>
<evidence type="ECO:0000256" key="5">
    <source>
        <dbReference type="ARBA" id="ARBA00022598"/>
    </source>
</evidence>
<evidence type="ECO:0000256" key="10">
    <source>
        <dbReference type="ARBA" id="ARBA00022917"/>
    </source>
</evidence>
<dbReference type="FunFam" id="2.40.50.140:FF:000024">
    <property type="entry name" value="Lysine--tRNA ligase"/>
    <property type="match status" value="1"/>
</dbReference>
<dbReference type="OrthoDB" id="9801152at2"/>
<name>A0A1G9FIG2_9FIRM</name>
<feature type="binding site" evidence="13">
    <location>
        <position position="404"/>
    </location>
    <ligand>
        <name>Mg(2+)</name>
        <dbReference type="ChEBI" id="CHEBI:18420"/>
        <label>1</label>
    </ligand>
</feature>
<keyword evidence="7 13" id="KW-0547">Nucleotide-binding</keyword>
<comment type="similarity">
    <text evidence="2 13">Belongs to the class-II aminoacyl-tRNA synthetase family.</text>
</comment>
<evidence type="ECO:0000313" key="16">
    <source>
        <dbReference type="EMBL" id="SDK88175.1"/>
    </source>
</evidence>
<evidence type="ECO:0000256" key="13">
    <source>
        <dbReference type="HAMAP-Rule" id="MF_00252"/>
    </source>
</evidence>
<evidence type="ECO:0000256" key="6">
    <source>
        <dbReference type="ARBA" id="ARBA00022723"/>
    </source>
</evidence>
<dbReference type="AlphaFoldDB" id="A0A1G9FIG2"/>
<dbReference type="GO" id="GO:0006430">
    <property type="term" value="P:lysyl-tRNA aminoacylation"/>
    <property type="evidence" value="ECO:0007669"/>
    <property type="project" value="UniProtKB-UniRule"/>
</dbReference>
<dbReference type="InterPro" id="IPR034762">
    <property type="entry name" value="Lys-tRNA-ligase_II_bac/euk"/>
</dbReference>
<keyword evidence="5 13" id="KW-0436">Ligase</keyword>
<dbReference type="NCBIfam" id="NF001756">
    <property type="entry name" value="PRK00484.1"/>
    <property type="match status" value="1"/>
</dbReference>
<evidence type="ECO:0000256" key="8">
    <source>
        <dbReference type="ARBA" id="ARBA00022840"/>
    </source>
</evidence>
<dbReference type="PANTHER" id="PTHR42918">
    <property type="entry name" value="LYSYL-TRNA SYNTHETASE"/>
    <property type="match status" value="1"/>
</dbReference>
<dbReference type="PROSITE" id="PS50862">
    <property type="entry name" value="AA_TRNA_LIGASE_II"/>
    <property type="match status" value="1"/>
</dbReference>
<comment type="subunit">
    <text evidence="3 13">Homodimer.</text>
</comment>
<dbReference type="GO" id="GO:0000287">
    <property type="term" value="F:magnesium ion binding"/>
    <property type="evidence" value="ECO:0007669"/>
    <property type="project" value="UniProtKB-UniRule"/>
</dbReference>
<dbReference type="Pfam" id="PF01336">
    <property type="entry name" value="tRNA_anti-codon"/>
    <property type="match status" value="1"/>
</dbReference>
<dbReference type="Gene3D" id="2.40.50.140">
    <property type="entry name" value="Nucleic acid-binding proteins"/>
    <property type="match status" value="1"/>
</dbReference>
<evidence type="ECO:0000313" key="17">
    <source>
        <dbReference type="Proteomes" id="UP000198718"/>
    </source>
</evidence>
<dbReference type="RefSeq" id="WP_090553743.1">
    <property type="nucleotide sequence ID" value="NZ_FNFP01000004.1"/>
</dbReference>
<sequence>MINNHGEEKSLNELLQIRRDKLNHLKAMGKDPFKIDKVYVTHYSQQIKEHFDNLEGQRVTIAGRIMAKRGHGKASFINLQDKDGRIQAYVREDAIGQESYELFVEYDMGDIIEIKGDVFKTQKGEISVKAFEVRLLTKSLQILPDKWHGLKDPDLRYRQRYVDLIINEDVKKTFLVRTQAIKAIREFLDKKGYIEVETPILDTIAGGANAKPFITHHNALDIDMYMRIATELHLKRLIIGGLDRVYEIGRIFRNEGMSIKHNPEFTSIELYEAYADYNDMMEITENIVAYVAEKALGTTKIVYQGKEIDLTPPWRRLSMIDACKEYANIDFNEVKTDEEAREIARKLKLEVTKDMKKGHIISEVFEEFAEQHLVQPTFITGHPVEVSPLAKRNPECPEITNRFEAFVNTWEIANAFSELNDPIDQRERFMEQLAQKEAGDEEAHPLDEDFLNALEVGLPPTGGLGIGIDRLIMLLTDSPSIRDVILFPTMKPLHKED</sequence>
<evidence type="ECO:0000256" key="4">
    <source>
        <dbReference type="ARBA" id="ARBA00022490"/>
    </source>
</evidence>
<dbReference type="GO" id="GO:0005524">
    <property type="term" value="F:ATP binding"/>
    <property type="evidence" value="ECO:0007669"/>
    <property type="project" value="UniProtKB-UniRule"/>
</dbReference>
<evidence type="ECO:0000256" key="7">
    <source>
        <dbReference type="ARBA" id="ARBA00022741"/>
    </source>
</evidence>
<keyword evidence="9 13" id="KW-0460">Magnesium</keyword>
<dbReference type="NCBIfam" id="TIGR00499">
    <property type="entry name" value="lysS_bact"/>
    <property type="match status" value="1"/>
</dbReference>
<dbReference type="InterPro" id="IPR044136">
    <property type="entry name" value="Lys-tRNA-ligase_II_N"/>
</dbReference>
<dbReference type="Gene3D" id="3.30.930.10">
    <property type="entry name" value="Bira Bifunctional Protein, Domain 2"/>
    <property type="match status" value="1"/>
</dbReference>
<dbReference type="GO" id="GO:0016740">
    <property type="term" value="F:transferase activity"/>
    <property type="evidence" value="ECO:0007669"/>
    <property type="project" value="UniProtKB-ARBA"/>
</dbReference>
<organism evidence="16 17">
    <name type="scientific">Natronincola ferrireducens</name>
    <dbReference type="NCBI Taxonomy" id="393762"/>
    <lineage>
        <taxon>Bacteria</taxon>
        <taxon>Bacillati</taxon>
        <taxon>Bacillota</taxon>
        <taxon>Clostridia</taxon>
        <taxon>Peptostreptococcales</taxon>
        <taxon>Natronincolaceae</taxon>
        <taxon>Natronincola</taxon>
    </lineage>
</organism>
<dbReference type="EMBL" id="FNFP01000004">
    <property type="protein sequence ID" value="SDK88175.1"/>
    <property type="molecule type" value="Genomic_DNA"/>
</dbReference>
<comment type="catalytic activity">
    <reaction evidence="12 13 14">
        <text>tRNA(Lys) + L-lysine + ATP = L-lysyl-tRNA(Lys) + AMP + diphosphate</text>
        <dbReference type="Rhea" id="RHEA:20792"/>
        <dbReference type="Rhea" id="RHEA-COMP:9696"/>
        <dbReference type="Rhea" id="RHEA-COMP:9697"/>
        <dbReference type="ChEBI" id="CHEBI:30616"/>
        <dbReference type="ChEBI" id="CHEBI:32551"/>
        <dbReference type="ChEBI" id="CHEBI:33019"/>
        <dbReference type="ChEBI" id="CHEBI:78442"/>
        <dbReference type="ChEBI" id="CHEBI:78529"/>
        <dbReference type="ChEBI" id="CHEBI:456215"/>
        <dbReference type="EC" id="6.1.1.6"/>
    </reaction>
</comment>